<keyword evidence="2" id="KW-1185">Reference proteome</keyword>
<evidence type="ECO:0000313" key="1">
    <source>
        <dbReference type="EMBL" id="KAJ7696016.1"/>
    </source>
</evidence>
<name>A0AAD7DP65_MYCRO</name>
<organism evidence="1 2">
    <name type="scientific">Mycena rosella</name>
    <name type="common">Pink bonnet</name>
    <name type="synonym">Agaricus rosellus</name>
    <dbReference type="NCBI Taxonomy" id="1033263"/>
    <lineage>
        <taxon>Eukaryota</taxon>
        <taxon>Fungi</taxon>
        <taxon>Dikarya</taxon>
        <taxon>Basidiomycota</taxon>
        <taxon>Agaricomycotina</taxon>
        <taxon>Agaricomycetes</taxon>
        <taxon>Agaricomycetidae</taxon>
        <taxon>Agaricales</taxon>
        <taxon>Marasmiineae</taxon>
        <taxon>Mycenaceae</taxon>
        <taxon>Mycena</taxon>
    </lineage>
</organism>
<evidence type="ECO:0000313" key="2">
    <source>
        <dbReference type="Proteomes" id="UP001221757"/>
    </source>
</evidence>
<sequence length="396" mass="46117">MSTLPWRTRFSLLLIPWLGLFLFLSFRTHVNTTGVALDVPQSFSVANGTFHNDNPPRKILLVTAFFPLSKSKHTMREYESWLSRFLQPITSEIYFYAPVEMESLIRKCRGDLPIIVDTTYSSPFDIPPLNASRDHYYKMHAQDRERARHSPELYAVWNAKPYFLDEAVQTLSQAGTEYDYAFWNDAGSFRSSHKYVGWPDLARVQEVWEEGSALSGENAEDLLFFPVTGVPHPSLRNWVQDHGPVDTEFSEGSFFGGSPRTVAWWRRTFYAYHDHYLKMNIFVGKDQTLINAIFLLFPSRFITVWLADPEAPAHIGIPNTGSGGALGNCGPEWFYYQWWLSPVVERRAMCEIWNSNTRWSWDWWRQRQQCRMTRVSAMKDLLQRQFGNGWESPLHD</sequence>
<gene>
    <name evidence="1" type="ORF">B0H17DRAFT_1131191</name>
</gene>
<comment type="caution">
    <text evidence="1">The sequence shown here is derived from an EMBL/GenBank/DDBJ whole genome shotgun (WGS) entry which is preliminary data.</text>
</comment>
<dbReference type="EMBL" id="JARKIE010000036">
    <property type="protein sequence ID" value="KAJ7696016.1"/>
    <property type="molecule type" value="Genomic_DNA"/>
</dbReference>
<protein>
    <submittedName>
        <fullName evidence="1">Uncharacterized protein</fullName>
    </submittedName>
</protein>
<dbReference type="Proteomes" id="UP001221757">
    <property type="component" value="Unassembled WGS sequence"/>
</dbReference>
<accession>A0AAD7DP65</accession>
<reference evidence="1" key="1">
    <citation type="submission" date="2023-03" db="EMBL/GenBank/DDBJ databases">
        <title>Massive genome expansion in bonnet fungi (Mycena s.s.) driven by repeated elements and novel gene families across ecological guilds.</title>
        <authorList>
            <consortium name="Lawrence Berkeley National Laboratory"/>
            <person name="Harder C.B."/>
            <person name="Miyauchi S."/>
            <person name="Viragh M."/>
            <person name="Kuo A."/>
            <person name="Thoen E."/>
            <person name="Andreopoulos B."/>
            <person name="Lu D."/>
            <person name="Skrede I."/>
            <person name="Drula E."/>
            <person name="Henrissat B."/>
            <person name="Morin E."/>
            <person name="Kohler A."/>
            <person name="Barry K."/>
            <person name="LaButti K."/>
            <person name="Morin E."/>
            <person name="Salamov A."/>
            <person name="Lipzen A."/>
            <person name="Mereny Z."/>
            <person name="Hegedus B."/>
            <person name="Baldrian P."/>
            <person name="Stursova M."/>
            <person name="Weitz H."/>
            <person name="Taylor A."/>
            <person name="Grigoriev I.V."/>
            <person name="Nagy L.G."/>
            <person name="Martin F."/>
            <person name="Kauserud H."/>
        </authorList>
    </citation>
    <scope>NUCLEOTIDE SEQUENCE</scope>
    <source>
        <strain evidence="1">CBHHK067</strain>
    </source>
</reference>
<dbReference type="AlphaFoldDB" id="A0AAD7DP65"/>
<proteinExistence type="predicted"/>